<comment type="subcellular location">
    <subcellularLocation>
        <location evidence="1">Nucleus</location>
    </subcellularLocation>
</comment>
<dbReference type="GO" id="GO:0005634">
    <property type="term" value="C:nucleus"/>
    <property type="evidence" value="ECO:0007669"/>
    <property type="project" value="UniProtKB-SubCell"/>
</dbReference>
<dbReference type="Proteomes" id="UP000053989">
    <property type="component" value="Unassembled WGS sequence"/>
</dbReference>
<gene>
    <name evidence="6" type="ORF">SCLCIDRAFT_117240</name>
</gene>
<accession>A0A0C3DS69</accession>
<dbReference type="InterPro" id="IPR052035">
    <property type="entry name" value="ZnF_BED_domain_contain"/>
</dbReference>
<name>A0A0C3DS69_9AGAM</name>
<feature type="non-terminal residue" evidence="6">
    <location>
        <position position="1"/>
    </location>
</feature>
<evidence type="ECO:0000313" key="6">
    <source>
        <dbReference type="EMBL" id="KIM63480.1"/>
    </source>
</evidence>
<keyword evidence="5" id="KW-0539">Nucleus</keyword>
<evidence type="ECO:0000256" key="5">
    <source>
        <dbReference type="ARBA" id="ARBA00023242"/>
    </source>
</evidence>
<dbReference type="PANTHER" id="PTHR46481:SF10">
    <property type="entry name" value="ZINC FINGER BED DOMAIN-CONTAINING PROTEIN 39"/>
    <property type="match status" value="1"/>
</dbReference>
<evidence type="ECO:0000313" key="7">
    <source>
        <dbReference type="Proteomes" id="UP000053989"/>
    </source>
</evidence>
<dbReference type="OrthoDB" id="1745426at2759"/>
<proteinExistence type="predicted"/>
<keyword evidence="2" id="KW-0479">Metal-binding</keyword>
<keyword evidence="4" id="KW-0862">Zinc</keyword>
<dbReference type="HOGENOM" id="CLU_087375_1_0_1"/>
<evidence type="ECO:0000256" key="4">
    <source>
        <dbReference type="ARBA" id="ARBA00022833"/>
    </source>
</evidence>
<evidence type="ECO:0000256" key="1">
    <source>
        <dbReference type="ARBA" id="ARBA00004123"/>
    </source>
</evidence>
<reference evidence="7" key="2">
    <citation type="submission" date="2015-01" db="EMBL/GenBank/DDBJ databases">
        <title>Evolutionary Origins and Diversification of the Mycorrhizal Mutualists.</title>
        <authorList>
            <consortium name="DOE Joint Genome Institute"/>
            <consortium name="Mycorrhizal Genomics Consortium"/>
            <person name="Kohler A."/>
            <person name="Kuo A."/>
            <person name="Nagy L.G."/>
            <person name="Floudas D."/>
            <person name="Copeland A."/>
            <person name="Barry K.W."/>
            <person name="Cichocki N."/>
            <person name="Veneault-Fourrey C."/>
            <person name="LaButti K."/>
            <person name="Lindquist E.A."/>
            <person name="Lipzen A."/>
            <person name="Lundell T."/>
            <person name="Morin E."/>
            <person name="Murat C."/>
            <person name="Riley R."/>
            <person name="Ohm R."/>
            <person name="Sun H."/>
            <person name="Tunlid A."/>
            <person name="Henrissat B."/>
            <person name="Grigoriev I.V."/>
            <person name="Hibbett D.S."/>
            <person name="Martin F."/>
        </authorList>
    </citation>
    <scope>NUCLEOTIDE SEQUENCE [LARGE SCALE GENOMIC DNA]</scope>
    <source>
        <strain evidence="7">Foug A</strain>
    </source>
</reference>
<evidence type="ECO:0000256" key="3">
    <source>
        <dbReference type="ARBA" id="ARBA00022771"/>
    </source>
</evidence>
<keyword evidence="7" id="KW-1185">Reference proteome</keyword>
<reference evidence="6 7" key="1">
    <citation type="submission" date="2014-04" db="EMBL/GenBank/DDBJ databases">
        <authorList>
            <consortium name="DOE Joint Genome Institute"/>
            <person name="Kuo A."/>
            <person name="Kohler A."/>
            <person name="Nagy L.G."/>
            <person name="Floudas D."/>
            <person name="Copeland A."/>
            <person name="Barry K.W."/>
            <person name="Cichocki N."/>
            <person name="Veneault-Fourrey C."/>
            <person name="LaButti K."/>
            <person name="Lindquist E.A."/>
            <person name="Lipzen A."/>
            <person name="Lundell T."/>
            <person name="Morin E."/>
            <person name="Murat C."/>
            <person name="Sun H."/>
            <person name="Tunlid A."/>
            <person name="Henrissat B."/>
            <person name="Grigoriev I.V."/>
            <person name="Hibbett D.S."/>
            <person name="Martin F."/>
            <person name="Nordberg H.P."/>
            <person name="Cantor M.N."/>
            <person name="Hua S.X."/>
        </authorList>
    </citation>
    <scope>NUCLEOTIDE SEQUENCE [LARGE SCALE GENOMIC DNA]</scope>
    <source>
        <strain evidence="6 7">Foug A</strain>
    </source>
</reference>
<dbReference type="EMBL" id="KN822034">
    <property type="protein sequence ID" value="KIM63480.1"/>
    <property type="molecule type" value="Genomic_DNA"/>
</dbReference>
<organism evidence="6 7">
    <name type="scientific">Scleroderma citrinum Foug A</name>
    <dbReference type="NCBI Taxonomy" id="1036808"/>
    <lineage>
        <taxon>Eukaryota</taxon>
        <taxon>Fungi</taxon>
        <taxon>Dikarya</taxon>
        <taxon>Basidiomycota</taxon>
        <taxon>Agaricomycotina</taxon>
        <taxon>Agaricomycetes</taxon>
        <taxon>Agaricomycetidae</taxon>
        <taxon>Boletales</taxon>
        <taxon>Sclerodermatineae</taxon>
        <taxon>Sclerodermataceae</taxon>
        <taxon>Scleroderma</taxon>
    </lineage>
</organism>
<dbReference type="PANTHER" id="PTHR46481">
    <property type="entry name" value="ZINC FINGER BED DOMAIN-CONTAINING PROTEIN 4"/>
    <property type="match status" value="1"/>
</dbReference>
<dbReference type="STRING" id="1036808.A0A0C3DS69"/>
<dbReference type="InParanoid" id="A0A0C3DS69"/>
<evidence type="ECO:0000256" key="2">
    <source>
        <dbReference type="ARBA" id="ARBA00022723"/>
    </source>
</evidence>
<sequence>EKKGKDRHAPIYAFFERVPRSIEVDGRPAHEFKCGVHGCKGTIHRYLDTKDAGLTGNLRRHAKSCWGIDVVSAADGAKNADEVRTNIRPGLLRDRSITTAFKRKGKGKVTYSHRQHTHQETKGFKSLMKTGRPDYYLPSRLTVSRDVHLVFARTRNHIAKMLREHNGKVNSTTDAWTSPNHRALIVFSVHLEHKGKSLTMPLDVVEVAKVRPRTIECSNA</sequence>
<protein>
    <submittedName>
        <fullName evidence="6">Uncharacterized protein</fullName>
    </submittedName>
</protein>
<dbReference type="GO" id="GO:0008270">
    <property type="term" value="F:zinc ion binding"/>
    <property type="evidence" value="ECO:0007669"/>
    <property type="project" value="UniProtKB-KW"/>
</dbReference>
<dbReference type="AlphaFoldDB" id="A0A0C3DS69"/>
<keyword evidence="3" id="KW-0863">Zinc-finger</keyword>